<keyword evidence="2 7" id="KW-0812">Transmembrane</keyword>
<evidence type="ECO:0000313" key="9">
    <source>
        <dbReference type="EMBL" id="NVD28502.1"/>
    </source>
</evidence>
<evidence type="ECO:0000256" key="4">
    <source>
        <dbReference type="ARBA" id="ARBA00023002"/>
    </source>
</evidence>
<dbReference type="InterPro" id="IPR051689">
    <property type="entry name" value="Sterol_desaturase/TMEM195"/>
</dbReference>
<feature type="domain" description="Fatty acid hydroxylase" evidence="8">
    <location>
        <begin position="87"/>
        <end position="224"/>
    </location>
</feature>
<evidence type="ECO:0000256" key="5">
    <source>
        <dbReference type="ARBA" id="ARBA00023098"/>
    </source>
</evidence>
<keyword evidence="5" id="KW-0443">Lipid metabolism</keyword>
<evidence type="ECO:0000256" key="3">
    <source>
        <dbReference type="ARBA" id="ARBA00022989"/>
    </source>
</evidence>
<dbReference type="Pfam" id="PF04116">
    <property type="entry name" value="FA_hydroxylase"/>
    <property type="match status" value="1"/>
</dbReference>
<accession>A0ABX2N465</accession>
<keyword evidence="3 7" id="KW-1133">Transmembrane helix</keyword>
<keyword evidence="4" id="KW-0560">Oxidoreductase</keyword>
<name>A0ABX2N465_9SPHN</name>
<feature type="transmembrane region" description="Helical" evidence="7">
    <location>
        <begin position="6"/>
        <end position="27"/>
    </location>
</feature>
<feature type="transmembrane region" description="Helical" evidence="7">
    <location>
        <begin position="147"/>
        <end position="171"/>
    </location>
</feature>
<dbReference type="PANTHER" id="PTHR21624">
    <property type="entry name" value="STEROL DESATURASE-RELATED PROTEIN"/>
    <property type="match status" value="1"/>
</dbReference>
<gene>
    <name evidence="9" type="ORF">HUO14_11370</name>
</gene>
<dbReference type="EMBL" id="JABWMH010000003">
    <property type="protein sequence ID" value="NVD28502.1"/>
    <property type="molecule type" value="Genomic_DNA"/>
</dbReference>
<feature type="transmembrane region" description="Helical" evidence="7">
    <location>
        <begin position="81"/>
        <end position="100"/>
    </location>
</feature>
<reference evidence="9 10" key="1">
    <citation type="submission" date="2020-06" db="EMBL/GenBank/DDBJ databases">
        <authorList>
            <person name="Kim S.-J."/>
            <person name="Park S.-J."/>
        </authorList>
    </citation>
    <scope>NUCLEOTIDE SEQUENCE [LARGE SCALE GENOMIC DNA]</scope>
    <source>
        <strain evidence="9 10">SW-151</strain>
    </source>
</reference>
<evidence type="ECO:0000256" key="2">
    <source>
        <dbReference type="ARBA" id="ARBA00022692"/>
    </source>
</evidence>
<dbReference type="InterPro" id="IPR006694">
    <property type="entry name" value="Fatty_acid_hydroxylase"/>
</dbReference>
<comment type="caution">
    <text evidence="9">The sequence shown here is derived from an EMBL/GenBank/DDBJ whole genome shotgun (WGS) entry which is preliminary data.</text>
</comment>
<dbReference type="PANTHER" id="PTHR21624:SF1">
    <property type="entry name" value="ALKYLGLYCEROL MONOOXYGENASE"/>
    <property type="match status" value="1"/>
</dbReference>
<comment type="subcellular location">
    <subcellularLocation>
        <location evidence="1">Endomembrane system</location>
        <topology evidence="1">Multi-pass membrane protein</topology>
    </subcellularLocation>
</comment>
<dbReference type="Proteomes" id="UP000652427">
    <property type="component" value="Unassembled WGS sequence"/>
</dbReference>
<evidence type="ECO:0000313" key="10">
    <source>
        <dbReference type="Proteomes" id="UP000652427"/>
    </source>
</evidence>
<feature type="transmembrane region" description="Helical" evidence="7">
    <location>
        <begin position="39"/>
        <end position="69"/>
    </location>
</feature>
<proteinExistence type="predicted"/>
<evidence type="ECO:0000259" key="8">
    <source>
        <dbReference type="Pfam" id="PF04116"/>
    </source>
</evidence>
<organism evidence="9 10">
    <name type="scientific">Parasphingorhabdus flavimaris</name>
    <dbReference type="NCBI Taxonomy" id="266812"/>
    <lineage>
        <taxon>Bacteria</taxon>
        <taxon>Pseudomonadati</taxon>
        <taxon>Pseudomonadota</taxon>
        <taxon>Alphaproteobacteria</taxon>
        <taxon>Sphingomonadales</taxon>
        <taxon>Sphingomonadaceae</taxon>
        <taxon>Parasphingorhabdus</taxon>
    </lineage>
</organism>
<protein>
    <submittedName>
        <fullName evidence="9">Sterol desaturase family protein</fullName>
    </submittedName>
</protein>
<sequence>MDDLAQYGLALSVLLFVLLVGLEAVFPRKKRSMPRGKRWLTNIAIIIVDSVALRLMGPVVAIAAASYAAENGIGLFNWTSLPGWLEFLLALVIFDLAIYAQHVISHKIPLLWALHKVHHADRDIDVTTAVRFHPVEIILSMLYKSALVLLLGPSVLAVFVFALLLNLFAMFNHANLRLPLSVDRVLRLFVVTPDMHRVHHSTVKTETDSNFGFSIALWDRLFGTYTAQPAAGHDDVLIGLDEYQSDHPNELWWSLTLPFHDRYRSKAGYGYKRNSS</sequence>
<keyword evidence="6 7" id="KW-0472">Membrane</keyword>
<evidence type="ECO:0000256" key="7">
    <source>
        <dbReference type="SAM" id="Phobius"/>
    </source>
</evidence>
<evidence type="ECO:0000256" key="1">
    <source>
        <dbReference type="ARBA" id="ARBA00004127"/>
    </source>
</evidence>
<keyword evidence="10" id="KW-1185">Reference proteome</keyword>
<evidence type="ECO:0000256" key="6">
    <source>
        <dbReference type="ARBA" id="ARBA00023136"/>
    </source>
</evidence>